<reference evidence="10" key="1">
    <citation type="submission" date="2016-07" db="EMBL/GenBank/DDBJ databases">
        <authorList>
            <person name="Bretaudeau A."/>
        </authorList>
    </citation>
    <scope>NUCLEOTIDE SEQUENCE</scope>
    <source>
        <strain evidence="10">Rice</strain>
        <tissue evidence="10">Whole body</tissue>
    </source>
</reference>
<keyword evidence="5" id="KW-0862">Zinc</keyword>
<evidence type="ECO:0000256" key="1">
    <source>
        <dbReference type="ARBA" id="ARBA00004123"/>
    </source>
</evidence>
<evidence type="ECO:0000256" key="5">
    <source>
        <dbReference type="ARBA" id="ARBA00022833"/>
    </source>
</evidence>
<dbReference type="InterPro" id="IPR013087">
    <property type="entry name" value="Znf_C2H2_type"/>
</dbReference>
<evidence type="ECO:0000256" key="2">
    <source>
        <dbReference type="ARBA" id="ARBA00022723"/>
    </source>
</evidence>
<proteinExistence type="predicted"/>
<dbReference type="Pfam" id="PF09725">
    <property type="entry name" value="Fra10Ac1"/>
    <property type="match status" value="1"/>
</dbReference>
<evidence type="ECO:0000256" key="4">
    <source>
        <dbReference type="ARBA" id="ARBA00022771"/>
    </source>
</evidence>
<dbReference type="OrthoDB" id="197967at2759"/>
<gene>
    <name evidence="10" type="ORF">SFRICE_011861</name>
</gene>
<dbReference type="Pfam" id="PF00096">
    <property type="entry name" value="zf-C2H2"/>
    <property type="match status" value="2"/>
</dbReference>
<evidence type="ECO:0000256" key="7">
    <source>
        <dbReference type="PROSITE-ProRule" id="PRU00042"/>
    </source>
</evidence>
<dbReference type="GO" id="GO:0000978">
    <property type="term" value="F:RNA polymerase II cis-regulatory region sequence-specific DNA binding"/>
    <property type="evidence" value="ECO:0007669"/>
    <property type="project" value="TreeGrafter"/>
</dbReference>
<dbReference type="GO" id="GO:0000981">
    <property type="term" value="F:DNA-binding transcription factor activity, RNA polymerase II-specific"/>
    <property type="evidence" value="ECO:0007669"/>
    <property type="project" value="TreeGrafter"/>
</dbReference>
<dbReference type="PROSITE" id="PS00028">
    <property type="entry name" value="ZINC_FINGER_C2H2_1"/>
    <property type="match status" value="2"/>
</dbReference>
<feature type="region of interest" description="Disordered" evidence="8">
    <location>
        <begin position="56"/>
        <end position="103"/>
    </location>
</feature>
<evidence type="ECO:0000313" key="10">
    <source>
        <dbReference type="EMBL" id="SOQ36532.1"/>
    </source>
</evidence>
<dbReference type="EMBL" id="ODYU01000972">
    <property type="protein sequence ID" value="SOQ36532.1"/>
    <property type="molecule type" value="Genomic_DNA"/>
</dbReference>
<feature type="compositionally biased region" description="Basic and acidic residues" evidence="8">
    <location>
        <begin position="66"/>
        <end position="83"/>
    </location>
</feature>
<evidence type="ECO:0000259" key="9">
    <source>
        <dbReference type="PROSITE" id="PS50157"/>
    </source>
</evidence>
<keyword evidence="3" id="KW-0677">Repeat</keyword>
<dbReference type="Gene3D" id="3.30.160.60">
    <property type="entry name" value="Classic Zinc Finger"/>
    <property type="match status" value="2"/>
</dbReference>
<dbReference type="PROSITE" id="PS50157">
    <property type="entry name" value="ZINC_FINGER_C2H2_2"/>
    <property type="match status" value="3"/>
</dbReference>
<accession>A0A2H1V806</accession>
<dbReference type="SUPFAM" id="SSF57667">
    <property type="entry name" value="beta-beta-alpha zinc fingers"/>
    <property type="match status" value="2"/>
</dbReference>
<sequence>MQNNPQELSWQAIQAIVGVKLPPNVLRFDDIGFHLVNNTVSSAEDSDSDVEIVENDWESDNNVSSRPDHSDNEKTTSPDREQSESPVLRLIEPDNNNTGKETLDYREYDEKIDTKDISPKEHMTQIQIDDADSSNGNVMSIENYLEVTLSTDSEASHTCNQCNQMFSNENSLASHKCSAKPTEEKKYSCHVCSEKFPSSWDLRKHLSSHFPGMLESKSSFCHLCQKDYTKTGFMNHLRKHTGERPFVCELCHKAFSQSSSLSIHMKFHLNVALKMSARLRNLNPYELHKYLVNVYCLNTKGSTGTLKRDTSRDRTDLDIIRENYKFLWTEDDVADTWEKQLAKKYCDKLFKEYCICDLSRYKENKVALRWRVEKEVVLGKGQFQCGNKVCNNDGDLKSWEVNFAYMEDNEKKNALVKLRLCPECSKLLNYRSKKREVKRLKKSQKKTKKAKKPDKEESGDEDQCPGTPEAPVLEASTSAEVTVPEDDEAALWKKGSEEIEEKSREDEFEEYLEDLLL</sequence>
<dbReference type="SMART" id="SM00355">
    <property type="entry name" value="ZnF_C2H2"/>
    <property type="match status" value="4"/>
</dbReference>
<evidence type="ECO:0000256" key="3">
    <source>
        <dbReference type="ARBA" id="ARBA00022737"/>
    </source>
</evidence>
<organism evidence="10">
    <name type="scientific">Spodoptera frugiperda</name>
    <name type="common">Fall armyworm</name>
    <dbReference type="NCBI Taxonomy" id="7108"/>
    <lineage>
        <taxon>Eukaryota</taxon>
        <taxon>Metazoa</taxon>
        <taxon>Ecdysozoa</taxon>
        <taxon>Arthropoda</taxon>
        <taxon>Hexapoda</taxon>
        <taxon>Insecta</taxon>
        <taxon>Pterygota</taxon>
        <taxon>Neoptera</taxon>
        <taxon>Endopterygota</taxon>
        <taxon>Lepidoptera</taxon>
        <taxon>Glossata</taxon>
        <taxon>Ditrysia</taxon>
        <taxon>Noctuoidea</taxon>
        <taxon>Noctuidae</taxon>
        <taxon>Amphipyrinae</taxon>
        <taxon>Spodoptera</taxon>
    </lineage>
</organism>
<evidence type="ECO:0000256" key="6">
    <source>
        <dbReference type="ARBA" id="ARBA00023242"/>
    </source>
</evidence>
<keyword evidence="2" id="KW-0479">Metal-binding</keyword>
<feature type="domain" description="C2H2-type" evidence="9">
    <location>
        <begin position="187"/>
        <end position="209"/>
    </location>
</feature>
<dbReference type="InterPro" id="IPR036236">
    <property type="entry name" value="Znf_C2H2_sf"/>
</dbReference>
<keyword evidence="4 7" id="KW-0863">Zinc-finger</keyword>
<dbReference type="PANTHER" id="PTHR23226">
    <property type="entry name" value="ZINC FINGER AND SCAN DOMAIN-CONTAINING"/>
    <property type="match status" value="1"/>
</dbReference>
<name>A0A2H1V806_SPOFR</name>
<dbReference type="GO" id="GO:0008270">
    <property type="term" value="F:zinc ion binding"/>
    <property type="evidence" value="ECO:0007669"/>
    <property type="project" value="UniProtKB-KW"/>
</dbReference>
<dbReference type="FunFam" id="3.30.160.60:FF:002349">
    <property type="entry name" value="Zinc finger and BTB domain-containing 40"/>
    <property type="match status" value="1"/>
</dbReference>
<dbReference type="InterPro" id="IPR019129">
    <property type="entry name" value="Folate-sensitive_fs_Fra10Ac1"/>
</dbReference>
<feature type="region of interest" description="Disordered" evidence="8">
    <location>
        <begin position="435"/>
        <end position="506"/>
    </location>
</feature>
<evidence type="ECO:0000256" key="8">
    <source>
        <dbReference type="SAM" id="MobiDB-lite"/>
    </source>
</evidence>
<comment type="subcellular location">
    <subcellularLocation>
        <location evidence="1">Nucleus</location>
    </subcellularLocation>
</comment>
<dbReference type="AlphaFoldDB" id="A0A2H1V806"/>
<feature type="domain" description="C2H2-type" evidence="9">
    <location>
        <begin position="246"/>
        <end position="268"/>
    </location>
</feature>
<feature type="domain" description="C2H2-type" evidence="9">
    <location>
        <begin position="157"/>
        <end position="186"/>
    </location>
</feature>
<protein>
    <submittedName>
        <fullName evidence="10">SFRICE_011861</fullName>
    </submittedName>
</protein>
<feature type="compositionally biased region" description="Basic residues" evidence="8">
    <location>
        <begin position="435"/>
        <end position="452"/>
    </location>
</feature>
<dbReference type="PANTHER" id="PTHR23226:SF416">
    <property type="entry name" value="FI01424P"/>
    <property type="match status" value="1"/>
</dbReference>
<dbReference type="GO" id="GO:0005634">
    <property type="term" value="C:nucleus"/>
    <property type="evidence" value="ECO:0007669"/>
    <property type="project" value="UniProtKB-SubCell"/>
</dbReference>
<keyword evidence="6" id="KW-0539">Nucleus</keyword>
<feature type="compositionally biased region" description="Basic and acidic residues" evidence="8">
    <location>
        <begin position="490"/>
        <end position="505"/>
    </location>
</feature>